<evidence type="ECO:0000313" key="2">
    <source>
        <dbReference type="EMBL" id="JAD63092.1"/>
    </source>
</evidence>
<organism evidence="2">
    <name type="scientific">Arundo donax</name>
    <name type="common">Giant reed</name>
    <name type="synonym">Donax arundinaceus</name>
    <dbReference type="NCBI Taxonomy" id="35708"/>
    <lineage>
        <taxon>Eukaryota</taxon>
        <taxon>Viridiplantae</taxon>
        <taxon>Streptophyta</taxon>
        <taxon>Embryophyta</taxon>
        <taxon>Tracheophyta</taxon>
        <taxon>Spermatophyta</taxon>
        <taxon>Magnoliopsida</taxon>
        <taxon>Liliopsida</taxon>
        <taxon>Poales</taxon>
        <taxon>Poaceae</taxon>
        <taxon>PACMAD clade</taxon>
        <taxon>Arundinoideae</taxon>
        <taxon>Arundineae</taxon>
        <taxon>Arundo</taxon>
    </lineage>
</organism>
<dbReference type="EMBL" id="GBRH01234803">
    <property type="protein sequence ID" value="JAD63092.1"/>
    <property type="molecule type" value="Transcribed_RNA"/>
</dbReference>
<evidence type="ECO:0000256" key="1">
    <source>
        <dbReference type="SAM" id="MobiDB-lite"/>
    </source>
</evidence>
<sequence length="57" mass="6629">MPTKGSGYNKVEDRSHEELRNSNPKSCLDLWLSLLWHVLLCGFKPCTNAHFIFHQKT</sequence>
<feature type="region of interest" description="Disordered" evidence="1">
    <location>
        <begin position="1"/>
        <end position="22"/>
    </location>
</feature>
<proteinExistence type="predicted"/>
<feature type="compositionally biased region" description="Basic and acidic residues" evidence="1">
    <location>
        <begin position="10"/>
        <end position="20"/>
    </location>
</feature>
<reference evidence="2" key="1">
    <citation type="submission" date="2014-09" db="EMBL/GenBank/DDBJ databases">
        <authorList>
            <person name="Magalhaes I.L.F."/>
            <person name="Oliveira U."/>
            <person name="Santos F.R."/>
            <person name="Vidigal T.H.D.A."/>
            <person name="Brescovit A.D."/>
            <person name="Santos A.J."/>
        </authorList>
    </citation>
    <scope>NUCLEOTIDE SEQUENCE</scope>
    <source>
        <tissue evidence="2">Shoot tissue taken approximately 20 cm above the soil surface</tissue>
    </source>
</reference>
<name>A0A0A9BV37_ARUDO</name>
<protein>
    <submittedName>
        <fullName evidence="2">Uncharacterized protein</fullName>
    </submittedName>
</protein>
<reference evidence="2" key="2">
    <citation type="journal article" date="2015" name="Data Brief">
        <title>Shoot transcriptome of the giant reed, Arundo donax.</title>
        <authorList>
            <person name="Barrero R.A."/>
            <person name="Guerrero F.D."/>
            <person name="Moolhuijzen P."/>
            <person name="Goolsby J.A."/>
            <person name="Tidwell J."/>
            <person name="Bellgard S.E."/>
            <person name="Bellgard M.I."/>
        </authorList>
    </citation>
    <scope>NUCLEOTIDE SEQUENCE</scope>
    <source>
        <tissue evidence="2">Shoot tissue taken approximately 20 cm above the soil surface</tissue>
    </source>
</reference>
<accession>A0A0A9BV37</accession>
<dbReference type="AlphaFoldDB" id="A0A0A9BV37"/>